<dbReference type="GO" id="GO:0050661">
    <property type="term" value="F:NADP binding"/>
    <property type="evidence" value="ECO:0007669"/>
    <property type="project" value="InterPro"/>
</dbReference>
<gene>
    <name evidence="11" type="ORF">CBR_g18889</name>
</gene>
<evidence type="ECO:0008006" key="13">
    <source>
        <dbReference type="Google" id="ProtNLM"/>
    </source>
</evidence>
<dbReference type="InterPro" id="IPR002204">
    <property type="entry name" value="3-OH-isobutyrate_DH-rel_CS"/>
</dbReference>
<dbReference type="GO" id="GO:0051287">
    <property type="term" value="F:NAD binding"/>
    <property type="evidence" value="ECO:0007669"/>
    <property type="project" value="InterPro"/>
</dbReference>
<comment type="similarity">
    <text evidence="1">Belongs to the HIBADH-related family. NP60 subfamily.</text>
</comment>
<dbReference type="OrthoDB" id="435038at2759"/>
<dbReference type="Gramene" id="GBG74479">
    <property type="protein sequence ID" value="GBG74479"/>
    <property type="gene ID" value="CBR_g18889"/>
</dbReference>
<evidence type="ECO:0000256" key="8">
    <source>
        <dbReference type="ARBA" id="ARBA00056683"/>
    </source>
</evidence>
<evidence type="ECO:0000256" key="5">
    <source>
        <dbReference type="ARBA" id="ARBA00023027"/>
    </source>
</evidence>
<evidence type="ECO:0000256" key="4">
    <source>
        <dbReference type="ARBA" id="ARBA00023016"/>
    </source>
</evidence>
<comment type="caution">
    <text evidence="11">The sequence shown here is derived from an EMBL/GenBank/DDBJ whole genome shotgun (WGS) entry which is preliminary data.</text>
</comment>
<dbReference type="FunFam" id="1.10.1040.10:FF:000016">
    <property type="entry name" value="Glyoxylate/succinic semialdehyde reductase 2"/>
    <property type="match status" value="1"/>
</dbReference>
<dbReference type="Pfam" id="PF14833">
    <property type="entry name" value="NAD_binding_11"/>
    <property type="match status" value="1"/>
</dbReference>
<dbReference type="InterPro" id="IPR029154">
    <property type="entry name" value="HIBADH-like_NADP-bd"/>
</dbReference>
<evidence type="ECO:0000256" key="1">
    <source>
        <dbReference type="ARBA" id="ARBA00007598"/>
    </source>
</evidence>
<dbReference type="Pfam" id="PF03446">
    <property type="entry name" value="NAD_binding_2"/>
    <property type="match status" value="1"/>
</dbReference>
<sequence>MASSCIGKTWCSSARVGLSLSSCVASVAGKRNRFAALLQREQGGRKVSVSSSVRSQSDPIGGIQEGLVCKPSVVTGVPSELARSRRRAGRTSQYRFIMAQAASADGAAGVDSSATFPTVGFLGLGIMGEAMARNLVKAGYDVTVWNRTASKCASLATEGAKVGLLPRDVTEACDITFAMLADPTGALSVACGEHGAVKGLGPGKGYVDISTVDGVTAMKINEAVKATGGEFLEAPVSGSKKPAEDGTLIFMTAGDKALYERASPALDVMGKARFFLGEVGKGAAMKLVVNMVMGSMMASFSEGLALGDKIGLDANTLLEVISLGAINTPMYTLKGPAMVKGQYTPAFPLKHQQKDLRLALALGEEVVQPLPVAAAANEVYKLARAAGLGDADFSAVLETVKSHSRGSTSNDH</sequence>
<feature type="domain" description="3-hydroxyisobutyrate dehydrogenase-like NAD-binding" evidence="10">
    <location>
        <begin position="280"/>
        <end position="398"/>
    </location>
</feature>
<dbReference type="OMA" id="NALGCEY"/>
<dbReference type="Proteomes" id="UP000265515">
    <property type="component" value="Unassembled WGS sequence"/>
</dbReference>
<comment type="catalytic activity">
    <reaction evidence="7">
        <text>glycolate + NADP(+) = glyoxylate + NADPH + H(+)</text>
        <dbReference type="Rhea" id="RHEA:10992"/>
        <dbReference type="ChEBI" id="CHEBI:15378"/>
        <dbReference type="ChEBI" id="CHEBI:29805"/>
        <dbReference type="ChEBI" id="CHEBI:36655"/>
        <dbReference type="ChEBI" id="CHEBI:57783"/>
        <dbReference type="ChEBI" id="CHEBI:58349"/>
        <dbReference type="EC" id="1.1.1.79"/>
    </reaction>
</comment>
<organism evidence="11 12">
    <name type="scientific">Chara braunii</name>
    <name type="common">Braun's stonewort</name>
    <dbReference type="NCBI Taxonomy" id="69332"/>
    <lineage>
        <taxon>Eukaryota</taxon>
        <taxon>Viridiplantae</taxon>
        <taxon>Streptophyta</taxon>
        <taxon>Charophyceae</taxon>
        <taxon>Charales</taxon>
        <taxon>Characeae</taxon>
        <taxon>Chara</taxon>
    </lineage>
</organism>
<dbReference type="AlphaFoldDB" id="A0A388KWQ3"/>
<dbReference type="InterPro" id="IPR051265">
    <property type="entry name" value="HIBADH-related_NP60_sf"/>
</dbReference>
<protein>
    <recommendedName>
        <fullName evidence="13">6-phosphogluconate dehydrogenase NADP-binding domain-containing protein</fullName>
    </recommendedName>
</protein>
<dbReference type="SUPFAM" id="SSF51735">
    <property type="entry name" value="NAD(P)-binding Rossmann-fold domains"/>
    <property type="match status" value="1"/>
</dbReference>
<keyword evidence="12" id="KW-1185">Reference proteome</keyword>
<evidence type="ECO:0000256" key="2">
    <source>
        <dbReference type="ARBA" id="ARBA00022857"/>
    </source>
</evidence>
<feature type="domain" description="6-phosphogluconate dehydrogenase NADP-binding" evidence="9">
    <location>
        <begin position="118"/>
        <end position="275"/>
    </location>
</feature>
<keyword evidence="2" id="KW-0521">NADP</keyword>
<evidence type="ECO:0000313" key="11">
    <source>
        <dbReference type="EMBL" id="GBG74479.1"/>
    </source>
</evidence>
<evidence type="ECO:0000259" key="10">
    <source>
        <dbReference type="Pfam" id="PF14833"/>
    </source>
</evidence>
<dbReference type="Gene3D" id="1.10.1040.10">
    <property type="entry name" value="N-(1-d-carboxylethyl)-l-norvaline Dehydrogenase, domain 2"/>
    <property type="match status" value="1"/>
</dbReference>
<evidence type="ECO:0000256" key="3">
    <source>
        <dbReference type="ARBA" id="ARBA00023002"/>
    </source>
</evidence>
<evidence type="ECO:0000256" key="6">
    <source>
        <dbReference type="ARBA" id="ARBA00052582"/>
    </source>
</evidence>
<dbReference type="PROSITE" id="PS00895">
    <property type="entry name" value="3_HYDROXYISOBUT_DH"/>
    <property type="match status" value="1"/>
</dbReference>
<evidence type="ECO:0000259" key="9">
    <source>
        <dbReference type="Pfam" id="PF03446"/>
    </source>
</evidence>
<evidence type="ECO:0000256" key="7">
    <source>
        <dbReference type="ARBA" id="ARBA00052769"/>
    </source>
</evidence>
<keyword evidence="3" id="KW-0560">Oxidoreductase</keyword>
<dbReference type="PANTHER" id="PTHR43580">
    <property type="entry name" value="OXIDOREDUCTASE GLYR1-RELATED"/>
    <property type="match status" value="1"/>
</dbReference>
<dbReference type="SUPFAM" id="SSF48179">
    <property type="entry name" value="6-phosphogluconate dehydrogenase C-terminal domain-like"/>
    <property type="match status" value="1"/>
</dbReference>
<comment type="function">
    <text evidence="8">Catalyzes the NADPH-dependent reduction of glyoxylate to glycolate as well as succinic semialdehyde (SSA) to gamma-hydroxybutyrate in vitro. May function in redox homeostasis and play a role in oxidative stress tolerance by detoxifying glyoxylate and SSA generated in glycolate metabolism and GABA metabolism, respectively.</text>
</comment>
<reference evidence="11 12" key="1">
    <citation type="journal article" date="2018" name="Cell">
        <title>The Chara Genome: Secondary Complexity and Implications for Plant Terrestrialization.</title>
        <authorList>
            <person name="Nishiyama T."/>
            <person name="Sakayama H."/>
            <person name="Vries J.D."/>
            <person name="Buschmann H."/>
            <person name="Saint-Marcoux D."/>
            <person name="Ullrich K.K."/>
            <person name="Haas F.B."/>
            <person name="Vanderstraeten L."/>
            <person name="Becker D."/>
            <person name="Lang D."/>
            <person name="Vosolsobe S."/>
            <person name="Rombauts S."/>
            <person name="Wilhelmsson P.K.I."/>
            <person name="Janitza P."/>
            <person name="Kern R."/>
            <person name="Heyl A."/>
            <person name="Rumpler F."/>
            <person name="Villalobos L.I.A.C."/>
            <person name="Clay J.M."/>
            <person name="Skokan R."/>
            <person name="Toyoda A."/>
            <person name="Suzuki Y."/>
            <person name="Kagoshima H."/>
            <person name="Schijlen E."/>
            <person name="Tajeshwar N."/>
            <person name="Catarino B."/>
            <person name="Hetherington A.J."/>
            <person name="Saltykova A."/>
            <person name="Bonnot C."/>
            <person name="Breuninger H."/>
            <person name="Symeonidi A."/>
            <person name="Radhakrishnan G.V."/>
            <person name="Van Nieuwerburgh F."/>
            <person name="Deforce D."/>
            <person name="Chang C."/>
            <person name="Karol K.G."/>
            <person name="Hedrich R."/>
            <person name="Ulvskov P."/>
            <person name="Glockner G."/>
            <person name="Delwiche C.F."/>
            <person name="Petrasek J."/>
            <person name="Van de Peer Y."/>
            <person name="Friml J."/>
            <person name="Beilby M."/>
            <person name="Dolan L."/>
            <person name="Kohara Y."/>
            <person name="Sugano S."/>
            <person name="Fujiyama A."/>
            <person name="Delaux P.-M."/>
            <person name="Quint M."/>
            <person name="TheiBen G."/>
            <person name="Hagemann M."/>
            <person name="Harholt J."/>
            <person name="Dunand C."/>
            <person name="Zachgo S."/>
            <person name="Langdale J."/>
            <person name="Maumus F."/>
            <person name="Straeten D.V.D."/>
            <person name="Gould S.B."/>
            <person name="Rensing S.A."/>
        </authorList>
    </citation>
    <scope>NUCLEOTIDE SEQUENCE [LARGE SCALE GENOMIC DNA]</scope>
    <source>
        <strain evidence="11 12">S276</strain>
    </source>
</reference>
<dbReference type="InterPro" id="IPR008927">
    <property type="entry name" value="6-PGluconate_DH-like_C_sf"/>
</dbReference>
<dbReference type="STRING" id="69332.A0A388KWQ3"/>
<evidence type="ECO:0000313" key="12">
    <source>
        <dbReference type="Proteomes" id="UP000265515"/>
    </source>
</evidence>
<comment type="catalytic activity">
    <reaction evidence="6">
        <text>4-hydroxybutanoate + NADP(+) = succinate semialdehyde + NADPH + H(+)</text>
        <dbReference type="Rhea" id="RHEA:26381"/>
        <dbReference type="ChEBI" id="CHEBI:15378"/>
        <dbReference type="ChEBI" id="CHEBI:16724"/>
        <dbReference type="ChEBI" id="CHEBI:57706"/>
        <dbReference type="ChEBI" id="CHEBI:57783"/>
        <dbReference type="ChEBI" id="CHEBI:58349"/>
        <dbReference type="EC" id="1.1.1.n11"/>
    </reaction>
</comment>
<dbReference type="EMBL" id="BFEA01000203">
    <property type="protein sequence ID" value="GBG74479.1"/>
    <property type="molecule type" value="Genomic_DNA"/>
</dbReference>
<dbReference type="GO" id="GO:0009507">
    <property type="term" value="C:chloroplast"/>
    <property type="evidence" value="ECO:0007669"/>
    <property type="project" value="EnsemblPlants"/>
</dbReference>
<dbReference type="FunFam" id="3.40.50.720:FF:000058">
    <property type="entry name" value="Putative oxidoreductase GLYR1 homolog"/>
    <property type="match status" value="1"/>
</dbReference>
<keyword evidence="5" id="KW-0520">NAD</keyword>
<dbReference type="InterPro" id="IPR036291">
    <property type="entry name" value="NAD(P)-bd_dom_sf"/>
</dbReference>
<name>A0A388KWQ3_CHABU</name>
<dbReference type="GO" id="GO:0030267">
    <property type="term" value="F:glyoxylate reductase (NADPH) activity"/>
    <property type="evidence" value="ECO:0007669"/>
    <property type="project" value="UniProtKB-EC"/>
</dbReference>
<dbReference type="Gene3D" id="3.40.50.720">
    <property type="entry name" value="NAD(P)-binding Rossmann-like Domain"/>
    <property type="match status" value="1"/>
</dbReference>
<dbReference type="PANTHER" id="PTHR43580:SF2">
    <property type="entry name" value="CYTOKINE-LIKE NUCLEAR FACTOR N-PAC"/>
    <property type="match status" value="1"/>
</dbReference>
<proteinExistence type="inferred from homology"/>
<dbReference type="InterPro" id="IPR006115">
    <property type="entry name" value="6PGDH_NADP-bd"/>
</dbReference>
<keyword evidence="4" id="KW-0346">Stress response</keyword>
<dbReference type="InterPro" id="IPR013328">
    <property type="entry name" value="6PGD_dom2"/>
</dbReference>
<accession>A0A388KWQ3</accession>